<keyword evidence="3" id="KW-0597">Phosphoprotein</keyword>
<dbReference type="PROSITE" id="PS50112">
    <property type="entry name" value="PAS"/>
    <property type="match status" value="3"/>
</dbReference>
<dbReference type="Proteomes" id="UP001219956">
    <property type="component" value="Unassembled WGS sequence"/>
</dbReference>
<feature type="domain" description="PAC" evidence="8">
    <location>
        <begin position="729"/>
        <end position="780"/>
    </location>
</feature>
<dbReference type="PANTHER" id="PTHR43304">
    <property type="entry name" value="PHYTOCHROME-LIKE PROTEIN CPH1"/>
    <property type="match status" value="1"/>
</dbReference>
<evidence type="ECO:0000259" key="7">
    <source>
        <dbReference type="PROSITE" id="PS50112"/>
    </source>
</evidence>
<dbReference type="InterPro" id="IPR013656">
    <property type="entry name" value="PAS_4"/>
</dbReference>
<dbReference type="CDD" id="cd00082">
    <property type="entry name" value="HisKA"/>
    <property type="match status" value="1"/>
</dbReference>
<evidence type="ECO:0000259" key="6">
    <source>
        <dbReference type="PROSITE" id="PS50109"/>
    </source>
</evidence>
<dbReference type="SUPFAM" id="SSF55874">
    <property type="entry name" value="ATPase domain of HSP90 chaperone/DNA topoisomerase II/histidine kinase"/>
    <property type="match status" value="1"/>
</dbReference>
<comment type="catalytic activity">
    <reaction evidence="1">
        <text>ATP + protein L-histidine = ADP + protein N-phospho-L-histidine.</text>
        <dbReference type="EC" id="2.7.13.3"/>
    </reaction>
</comment>
<dbReference type="InterPro" id="IPR005467">
    <property type="entry name" value="His_kinase_dom"/>
</dbReference>
<dbReference type="Pfam" id="PF02518">
    <property type="entry name" value="HATPase_c"/>
    <property type="match status" value="1"/>
</dbReference>
<dbReference type="EMBL" id="JAQQLF010000014">
    <property type="protein sequence ID" value="MDC7717957.1"/>
    <property type="molecule type" value="Genomic_DNA"/>
</dbReference>
<evidence type="ECO:0000256" key="2">
    <source>
        <dbReference type="ARBA" id="ARBA00012438"/>
    </source>
</evidence>
<evidence type="ECO:0000313" key="9">
    <source>
        <dbReference type="EMBL" id="MDC7717957.1"/>
    </source>
</evidence>
<feature type="domain" description="PAC" evidence="8">
    <location>
        <begin position="604"/>
        <end position="655"/>
    </location>
</feature>
<dbReference type="SUPFAM" id="SSF55785">
    <property type="entry name" value="PYP-like sensor domain (PAS domain)"/>
    <property type="match status" value="5"/>
</dbReference>
<dbReference type="Gene3D" id="1.10.287.130">
    <property type="match status" value="1"/>
</dbReference>
<dbReference type="PROSITE" id="PS50113">
    <property type="entry name" value="PAC"/>
    <property type="match status" value="3"/>
</dbReference>
<keyword evidence="10" id="KW-1185">Reference proteome</keyword>
<dbReference type="InterPro" id="IPR052162">
    <property type="entry name" value="Sensor_kinase/Photoreceptor"/>
</dbReference>
<dbReference type="SMART" id="SM00388">
    <property type="entry name" value="HisKA"/>
    <property type="match status" value="1"/>
</dbReference>
<dbReference type="InterPro" id="IPR003594">
    <property type="entry name" value="HATPase_dom"/>
</dbReference>
<dbReference type="CDD" id="cd00130">
    <property type="entry name" value="PAS"/>
    <property type="match status" value="5"/>
</dbReference>
<evidence type="ECO:0000313" key="10">
    <source>
        <dbReference type="Proteomes" id="UP001219956"/>
    </source>
</evidence>
<feature type="domain" description="PAC" evidence="8">
    <location>
        <begin position="479"/>
        <end position="529"/>
    </location>
</feature>
<evidence type="ECO:0000256" key="1">
    <source>
        <dbReference type="ARBA" id="ARBA00000085"/>
    </source>
</evidence>
<dbReference type="InterPro" id="IPR000014">
    <property type="entry name" value="PAS"/>
</dbReference>
<organism evidence="9 10">
    <name type="scientific">Vogesella aquatica</name>
    <dbReference type="NCBI Taxonomy" id="2984206"/>
    <lineage>
        <taxon>Bacteria</taxon>
        <taxon>Pseudomonadati</taxon>
        <taxon>Pseudomonadota</taxon>
        <taxon>Betaproteobacteria</taxon>
        <taxon>Neisseriales</taxon>
        <taxon>Chromobacteriaceae</taxon>
        <taxon>Vogesella</taxon>
    </lineage>
</organism>
<dbReference type="InterPro" id="IPR003661">
    <property type="entry name" value="HisK_dim/P_dom"/>
</dbReference>
<feature type="domain" description="PAS" evidence="7">
    <location>
        <begin position="406"/>
        <end position="475"/>
    </location>
</feature>
<dbReference type="SMART" id="SM00091">
    <property type="entry name" value="PAS"/>
    <property type="match status" value="6"/>
</dbReference>
<dbReference type="PANTHER" id="PTHR43304:SF1">
    <property type="entry name" value="PAC DOMAIN-CONTAINING PROTEIN"/>
    <property type="match status" value="1"/>
</dbReference>
<dbReference type="InterPro" id="IPR013767">
    <property type="entry name" value="PAS_fold"/>
</dbReference>
<proteinExistence type="predicted"/>
<dbReference type="EC" id="2.7.13.3" evidence="2"/>
<feature type="domain" description="PAS" evidence="7">
    <location>
        <begin position="281"/>
        <end position="329"/>
    </location>
</feature>
<sequence>MPLESTLSLSVPTGDAQSLACAYWLADTARSRFLFVSAGFEALWGRPLSALHEDPSRYMAAVHPDDLPLFADPQPPASGRRQRLFRLCQPDGSYRAVAECTFSMISPFGGEPRLAGVLFEQPADPALLPEDWLAGRESIVDELAGLYQRSITNDDNLRHLFAYSAIAVIVLDAEGYVCEWNHEAERLLGWPDSAALGRPLAALLVPAPLQNRFHDWLFADDGGAMAQTMRPLEIPALHSNGSRVPLELSGWQFVLSGLPYRGITLRDMTRQHVAEQVLYEHMERARMLFEFASIAMVVLDHTGVIIDWNIHAEEIFGLRGEHAVGRPLLEVLPLSPDQLPAGLLLGDQGMQLAEATSLEFTLQRDGQLQHVDASFWPFSSSQQGFIGAFFRDISARRRSEDALRQSEEHYRLVIDNVRDGIVVVQGMRIVLSNPRAAEISGYSIAELAEVDFASLIHPDDQGRVLDMHRRRVGGEPVEARDDLRVVNKNGEVRWVDSGVVLIGWHGRQAALVFFTDITHRKRLEKDLTCTLRERESILDNTIAGMAFVDGQGFVRWVNSTAAELFQTTPERMQGGSLERYYDVQQDYLRTTRDARLAFAEGRAYATEMRMRTACGQLLWVQLSGKPINPEQMAQGTVWVMMDISRRKELEFELLRTHTEREAILQSALVGMAFVTNRRLLWINRTFSLLLGYSEAELIGMSSRIYFRSDEEFDSFGRDAYGCLAAGQIFTTERQLQTKSGKLIWVQMNGTSIVKSQPDKGTIWTLVDVSERHAAEQEIRDALAKQQELNVLKSRFVSMTSHEFRTPLATVLSSAELLRHYHDRLPPERREALLESIQTSVQRMTDMLDNILLIGRVEAERVEFVPQPLDVARFCQNLVQEVSHASHARGEEVLASVVMEMALPQPVLLLDEKLLREILGNLLSNAFKYSPQGGEIRFSAHCDGNEIIFDVQDQGIGIPPEDLPQLFDAFHRAQNVGPIPGTGLGLCIVRKSVELHHGQIAVASEQGRGTHFCVRLPVQEQQKGRPA</sequence>
<dbReference type="InterPro" id="IPR000700">
    <property type="entry name" value="PAS-assoc_C"/>
</dbReference>
<evidence type="ECO:0000256" key="3">
    <source>
        <dbReference type="ARBA" id="ARBA00022553"/>
    </source>
</evidence>
<dbReference type="NCBIfam" id="TIGR00229">
    <property type="entry name" value="sensory_box"/>
    <property type="match status" value="5"/>
</dbReference>
<keyword evidence="4" id="KW-0808">Transferase</keyword>
<dbReference type="SMART" id="SM00387">
    <property type="entry name" value="HATPase_c"/>
    <property type="match status" value="1"/>
</dbReference>
<dbReference type="Pfam" id="PF08448">
    <property type="entry name" value="PAS_4"/>
    <property type="match status" value="2"/>
</dbReference>
<dbReference type="Pfam" id="PF13426">
    <property type="entry name" value="PAS_9"/>
    <property type="match status" value="1"/>
</dbReference>
<accession>A0ABT5IZG2</accession>
<dbReference type="Pfam" id="PF08447">
    <property type="entry name" value="PAS_3"/>
    <property type="match status" value="1"/>
</dbReference>
<dbReference type="RefSeq" id="WP_272752264.1">
    <property type="nucleotide sequence ID" value="NZ_JAQQLF010000014.1"/>
</dbReference>
<dbReference type="InterPro" id="IPR013655">
    <property type="entry name" value="PAS_fold_3"/>
</dbReference>
<dbReference type="InterPro" id="IPR036097">
    <property type="entry name" value="HisK_dim/P_sf"/>
</dbReference>
<feature type="domain" description="Histidine kinase" evidence="6">
    <location>
        <begin position="798"/>
        <end position="1019"/>
    </location>
</feature>
<evidence type="ECO:0000259" key="8">
    <source>
        <dbReference type="PROSITE" id="PS50113"/>
    </source>
</evidence>
<dbReference type="InterPro" id="IPR001610">
    <property type="entry name" value="PAC"/>
</dbReference>
<dbReference type="Gene3D" id="3.30.450.20">
    <property type="entry name" value="PAS domain"/>
    <property type="match status" value="6"/>
</dbReference>
<dbReference type="Pfam" id="PF00989">
    <property type="entry name" value="PAS"/>
    <property type="match status" value="1"/>
</dbReference>
<evidence type="ECO:0000256" key="5">
    <source>
        <dbReference type="ARBA" id="ARBA00022777"/>
    </source>
</evidence>
<name>A0ABT5IZG2_9NEIS</name>
<comment type="caution">
    <text evidence="9">The sequence shown here is derived from an EMBL/GenBank/DDBJ whole genome shotgun (WGS) entry which is preliminary data.</text>
</comment>
<feature type="domain" description="PAS" evidence="7">
    <location>
        <begin position="153"/>
        <end position="206"/>
    </location>
</feature>
<dbReference type="SUPFAM" id="SSF47384">
    <property type="entry name" value="Homodimeric domain of signal transducing histidine kinase"/>
    <property type="match status" value="1"/>
</dbReference>
<dbReference type="PRINTS" id="PR00344">
    <property type="entry name" value="BCTRLSENSOR"/>
</dbReference>
<dbReference type="InterPro" id="IPR004358">
    <property type="entry name" value="Sig_transdc_His_kin-like_C"/>
</dbReference>
<dbReference type="Pfam" id="PF00512">
    <property type="entry name" value="HisKA"/>
    <property type="match status" value="1"/>
</dbReference>
<dbReference type="InterPro" id="IPR036890">
    <property type="entry name" value="HATPase_C_sf"/>
</dbReference>
<evidence type="ECO:0000256" key="4">
    <source>
        <dbReference type="ARBA" id="ARBA00022679"/>
    </source>
</evidence>
<gene>
    <name evidence="9" type="ORF">PQU95_12125</name>
</gene>
<keyword evidence="5" id="KW-0418">Kinase</keyword>
<dbReference type="PROSITE" id="PS50109">
    <property type="entry name" value="HIS_KIN"/>
    <property type="match status" value="1"/>
</dbReference>
<protein>
    <recommendedName>
        <fullName evidence="2">histidine kinase</fullName>
        <ecNumber evidence="2">2.7.13.3</ecNumber>
    </recommendedName>
</protein>
<reference evidence="9 10" key="1">
    <citation type="submission" date="2023-01" db="EMBL/GenBank/DDBJ databases">
        <title>Novel species of the genus Vogesella isolated from rivers.</title>
        <authorList>
            <person name="Lu H."/>
        </authorList>
    </citation>
    <scope>NUCLEOTIDE SEQUENCE [LARGE SCALE GENOMIC DNA]</scope>
    <source>
        <strain evidence="9 10">DC21W</strain>
    </source>
</reference>
<dbReference type="CDD" id="cd00075">
    <property type="entry name" value="HATPase"/>
    <property type="match status" value="1"/>
</dbReference>
<dbReference type="InterPro" id="IPR035965">
    <property type="entry name" value="PAS-like_dom_sf"/>
</dbReference>
<dbReference type="SMART" id="SM00086">
    <property type="entry name" value="PAC"/>
    <property type="match status" value="4"/>
</dbReference>
<dbReference type="Gene3D" id="3.30.565.10">
    <property type="entry name" value="Histidine kinase-like ATPase, C-terminal domain"/>
    <property type="match status" value="1"/>
</dbReference>